<sequence>MERTPMIRRFALLVGMMTLVLGVLPGSLLVTALWSQES</sequence>
<name>A0A383CKJ9_9ZZZZ</name>
<accession>A0A383CKJ9</accession>
<feature type="transmembrane region" description="Helical" evidence="1">
    <location>
        <begin position="12"/>
        <end position="34"/>
    </location>
</feature>
<feature type="non-terminal residue" evidence="2">
    <location>
        <position position="38"/>
    </location>
</feature>
<dbReference type="EMBL" id="UINC01209220">
    <property type="protein sequence ID" value="SVE32148.1"/>
    <property type="molecule type" value="Genomic_DNA"/>
</dbReference>
<evidence type="ECO:0000313" key="2">
    <source>
        <dbReference type="EMBL" id="SVE32148.1"/>
    </source>
</evidence>
<reference evidence="2" key="1">
    <citation type="submission" date="2018-05" db="EMBL/GenBank/DDBJ databases">
        <authorList>
            <person name="Lanie J.A."/>
            <person name="Ng W.-L."/>
            <person name="Kazmierczak K.M."/>
            <person name="Andrzejewski T.M."/>
            <person name="Davidsen T.M."/>
            <person name="Wayne K.J."/>
            <person name="Tettelin H."/>
            <person name="Glass J.I."/>
            <person name="Rusch D."/>
            <person name="Podicherti R."/>
            <person name="Tsui H.-C.T."/>
            <person name="Winkler M.E."/>
        </authorList>
    </citation>
    <scope>NUCLEOTIDE SEQUENCE</scope>
</reference>
<keyword evidence="1" id="KW-0812">Transmembrane</keyword>
<keyword evidence="1" id="KW-1133">Transmembrane helix</keyword>
<dbReference type="AlphaFoldDB" id="A0A383CKJ9"/>
<organism evidence="2">
    <name type="scientific">marine metagenome</name>
    <dbReference type="NCBI Taxonomy" id="408172"/>
    <lineage>
        <taxon>unclassified sequences</taxon>
        <taxon>metagenomes</taxon>
        <taxon>ecological metagenomes</taxon>
    </lineage>
</organism>
<gene>
    <name evidence="2" type="ORF">METZ01_LOCUS485002</name>
</gene>
<keyword evidence="1" id="KW-0472">Membrane</keyword>
<proteinExistence type="predicted"/>
<protein>
    <submittedName>
        <fullName evidence="2">Uncharacterized protein</fullName>
    </submittedName>
</protein>
<evidence type="ECO:0000256" key="1">
    <source>
        <dbReference type="SAM" id="Phobius"/>
    </source>
</evidence>